<sequence>MDLCSNNFVLLLIASISQRGVPVVVVMTSIASPLKGTSVDLPWKLLVAAAQPYQTLSGPALSINFLRQPALMPFQHLPFNRTGVPGLYFHSLLHSLAEFSTTPRPVRDSHVKMLHAPMEDFWNSLGLLNSVYYTLYTPFSAEHPEIGAVELASPSHRNQKDIRMSLYNGTYQPVATMIATGATSGAELDPSSQCGTSAAPLAYRAVGAVMSASPLVGDLTELPDGSFRHEAVFTKSNHSEEGDVVPPWRLDECVVDFCRSLAVGGLLAPKIPSDRECNFVVAAQQVLAYDDVMEDVPVDIVSASPRVFARYRMPPWRHRIGLPLFGTGIYPPCVALCVEMRQEGLKKVAGTYFLTDTTSTL</sequence>
<accession>G0ULU9</accession>
<feature type="signal peptide" evidence="1">
    <location>
        <begin position="1"/>
        <end position="22"/>
    </location>
</feature>
<gene>
    <name evidence="2" type="ORF">TCIL3000_5_3390</name>
</gene>
<feature type="chain" id="PRO_5003410307" evidence="1">
    <location>
        <begin position="23"/>
        <end position="361"/>
    </location>
</feature>
<dbReference type="AlphaFoldDB" id="G0ULU9"/>
<dbReference type="VEuPathDB" id="TriTrypDB:TcIL3000_5_3390"/>
<organism evidence="2">
    <name type="scientific">Trypanosoma congolense (strain IL3000)</name>
    <dbReference type="NCBI Taxonomy" id="1068625"/>
    <lineage>
        <taxon>Eukaryota</taxon>
        <taxon>Discoba</taxon>
        <taxon>Euglenozoa</taxon>
        <taxon>Kinetoplastea</taxon>
        <taxon>Metakinetoplastina</taxon>
        <taxon>Trypanosomatida</taxon>
        <taxon>Trypanosomatidae</taxon>
        <taxon>Trypanosoma</taxon>
        <taxon>Nannomonas</taxon>
    </lineage>
</organism>
<dbReference type="EMBL" id="HE575318">
    <property type="protein sequence ID" value="CCC90611.1"/>
    <property type="molecule type" value="Genomic_DNA"/>
</dbReference>
<evidence type="ECO:0000256" key="1">
    <source>
        <dbReference type="SAM" id="SignalP"/>
    </source>
</evidence>
<protein>
    <submittedName>
        <fullName evidence="2">Uncharacterized protein TCIL3000_5_3390</fullName>
    </submittedName>
</protein>
<name>G0ULU9_TRYCI</name>
<reference evidence="2" key="1">
    <citation type="journal article" date="2012" name="Proc. Natl. Acad. Sci. U.S.A.">
        <title>Antigenic diversity is generated by distinct evolutionary mechanisms in African trypanosome species.</title>
        <authorList>
            <person name="Jackson A.P."/>
            <person name="Berry A."/>
            <person name="Aslett M."/>
            <person name="Allison H.C."/>
            <person name="Burton P."/>
            <person name="Vavrova-Anderson J."/>
            <person name="Brown R."/>
            <person name="Browne H."/>
            <person name="Corton N."/>
            <person name="Hauser H."/>
            <person name="Gamble J."/>
            <person name="Gilderthorp R."/>
            <person name="Marcello L."/>
            <person name="McQuillan J."/>
            <person name="Otto T.D."/>
            <person name="Quail M.A."/>
            <person name="Sanders M.J."/>
            <person name="van Tonder A."/>
            <person name="Ginger M.L."/>
            <person name="Field M.C."/>
            <person name="Barry J.D."/>
            <person name="Hertz-Fowler C."/>
            <person name="Berriman M."/>
        </authorList>
    </citation>
    <scope>NUCLEOTIDE SEQUENCE</scope>
    <source>
        <strain evidence="2">IL3000</strain>
    </source>
</reference>
<proteinExistence type="predicted"/>
<evidence type="ECO:0000313" key="2">
    <source>
        <dbReference type="EMBL" id="CCC90611.1"/>
    </source>
</evidence>
<keyword evidence="1" id="KW-0732">Signal</keyword>